<reference key="1">
    <citation type="submission" date="2010-09" db="EMBL/GenBank/DDBJ databases">
        <authorList>
            <person name="Roh H."/>
            <person name="Ko H.-J."/>
            <person name="Kim D."/>
            <person name="Choi D.G."/>
            <person name="Park S."/>
            <person name="Kim S."/>
            <person name="Kim K.H."/>
            <person name="Chang I.S."/>
            <person name="Choi I.-G."/>
        </authorList>
    </citation>
    <scope>NUCLEOTIDE SEQUENCE</scope>
    <source>
        <strain>KIST612</strain>
    </source>
</reference>
<evidence type="ECO:0000313" key="2">
    <source>
        <dbReference type="Proteomes" id="UP000006873"/>
    </source>
</evidence>
<keyword evidence="2" id="KW-1185">Reference proteome</keyword>
<reference evidence="1 2" key="2">
    <citation type="journal article" date="2011" name="J. Bacteriol.">
        <title>Complete genome sequence of a carbon monoxide-utilizing acetogen, Eubacterium limosum KIST612.</title>
        <authorList>
            <person name="Roh H."/>
            <person name="Ko H.J."/>
            <person name="Kim D."/>
            <person name="Choi D.G."/>
            <person name="Park S."/>
            <person name="Kim S."/>
            <person name="Chang I.S."/>
            <person name="Choi I.G."/>
        </authorList>
    </citation>
    <scope>NUCLEOTIDE SEQUENCE [LARGE SCALE GENOMIC DNA]</scope>
    <source>
        <strain evidence="1 2">KIST612</strain>
    </source>
</reference>
<sequence length="38" mass="4688">MQKSIKDYQKCVFSEKSMLRQRLKSLAFLQKYRFKNNT</sequence>
<accession>E3GQW1</accession>
<dbReference type="AlphaFoldDB" id="E3GQW1"/>
<dbReference type="KEGG" id="elm:ELI_4469"/>
<gene>
    <name evidence="1" type="ordered locus">ELI_4469</name>
</gene>
<protein>
    <submittedName>
        <fullName evidence="1">Uncharacterized protein</fullName>
    </submittedName>
</protein>
<dbReference type="EMBL" id="CP002273">
    <property type="protein sequence ID" value="ADO39403.1"/>
    <property type="molecule type" value="Genomic_DNA"/>
</dbReference>
<name>E3GQW1_9FIRM</name>
<proteinExistence type="predicted"/>
<dbReference type="HOGENOM" id="CLU_3328058_0_0_9"/>
<evidence type="ECO:0000313" key="1">
    <source>
        <dbReference type="EMBL" id="ADO39403.1"/>
    </source>
</evidence>
<organism evidence="1 2">
    <name type="scientific">Eubacterium callanderi</name>
    <dbReference type="NCBI Taxonomy" id="53442"/>
    <lineage>
        <taxon>Bacteria</taxon>
        <taxon>Bacillati</taxon>
        <taxon>Bacillota</taxon>
        <taxon>Clostridia</taxon>
        <taxon>Eubacteriales</taxon>
        <taxon>Eubacteriaceae</taxon>
        <taxon>Eubacterium</taxon>
    </lineage>
</organism>
<dbReference type="Proteomes" id="UP000006873">
    <property type="component" value="Chromosome"/>
</dbReference>